<evidence type="ECO:0000313" key="1">
    <source>
        <dbReference type="EMBL" id="PWC09426.1"/>
    </source>
</evidence>
<comment type="caution">
    <text evidence="1">The sequence shown here is derived from an EMBL/GenBank/DDBJ whole genome shotgun (WGS) entry which is preliminary data.</text>
</comment>
<evidence type="ECO:0000313" key="2">
    <source>
        <dbReference type="Proteomes" id="UP000296159"/>
    </source>
</evidence>
<organism evidence="1 2">
    <name type="scientific">Brenneria corticis</name>
    <dbReference type="NCBI Taxonomy" id="2173106"/>
    <lineage>
        <taxon>Bacteria</taxon>
        <taxon>Pseudomonadati</taxon>
        <taxon>Pseudomonadota</taxon>
        <taxon>Gammaproteobacteria</taxon>
        <taxon>Enterobacterales</taxon>
        <taxon>Pectobacteriaceae</taxon>
        <taxon>Brenneria</taxon>
    </lineage>
</organism>
<dbReference type="Proteomes" id="UP000296159">
    <property type="component" value="Unassembled WGS sequence"/>
</dbReference>
<dbReference type="EMBL" id="QDKH01000054">
    <property type="protein sequence ID" value="PWC09426.1"/>
    <property type="molecule type" value="Genomic_DNA"/>
</dbReference>
<keyword evidence="2" id="KW-1185">Reference proteome</keyword>
<proteinExistence type="predicted"/>
<reference evidence="1 2" key="1">
    <citation type="submission" date="2018-04" db="EMBL/GenBank/DDBJ databases">
        <title>Brenneria corticis sp.nov.</title>
        <authorList>
            <person name="Li Y."/>
        </authorList>
    </citation>
    <scope>NUCLEOTIDE SEQUENCE [LARGE SCALE GENOMIC DNA]</scope>
    <source>
        <strain evidence="1 2">CFCC 11842</strain>
    </source>
</reference>
<name>A0A2U1TJ48_9GAMM</name>
<gene>
    <name evidence="1" type="ORF">DDT56_23970</name>
</gene>
<accession>A0A2U1TJ48</accession>
<protein>
    <submittedName>
        <fullName evidence="1">Uncharacterized protein</fullName>
    </submittedName>
</protein>
<dbReference type="AlphaFoldDB" id="A0A2U1TJ48"/>
<sequence length="285" mass="32927">MHIKTDYKTGTKESLSNSLTCRNKIERYPLKKYITLLISLSLVSFLAQGSTNLKEYNSIEKIDNIFKNTEITESLKSILKDNYSDFINNFDVVGEPHLTKNEGLFAEGWMKDLYLYSASAMVVEPDGDIFVAWVTPKTSKIEYRTNSVEKKEIDSEIQNWGKRFSPYLSFQDKEKPDNFIESETNPRYFTSKNFIVKITFNCDNKNAICNDVTYDGERKRDRAKIKLSGKAIRYQCENYLCPINGYEFKNHNVIYTLNVLNPSIEVSSNGKKIVNEPGEWSDSPR</sequence>